<dbReference type="PANTHER" id="PTHR33294">
    <property type="entry name" value="AWPM-19-LIKE FAMILY PROTEIN"/>
    <property type="match status" value="1"/>
</dbReference>
<evidence type="ECO:0000313" key="2">
    <source>
        <dbReference type="EMBL" id="GAQ80662.1"/>
    </source>
</evidence>
<dbReference type="Pfam" id="PF05512">
    <property type="entry name" value="AWPM-19"/>
    <property type="match status" value="1"/>
</dbReference>
<feature type="transmembrane region" description="Helical" evidence="1">
    <location>
        <begin position="130"/>
        <end position="152"/>
    </location>
</feature>
<dbReference type="AlphaFoldDB" id="A0A1Y1HS69"/>
<dbReference type="OMA" id="CKEIQLN"/>
<organism evidence="2 3">
    <name type="scientific">Klebsormidium nitens</name>
    <name type="common">Green alga</name>
    <name type="synonym">Ulothrix nitens</name>
    <dbReference type="NCBI Taxonomy" id="105231"/>
    <lineage>
        <taxon>Eukaryota</taxon>
        <taxon>Viridiplantae</taxon>
        <taxon>Streptophyta</taxon>
        <taxon>Klebsormidiophyceae</taxon>
        <taxon>Klebsormidiales</taxon>
        <taxon>Klebsormidiaceae</taxon>
        <taxon>Klebsormidium</taxon>
    </lineage>
</organism>
<dbReference type="PANTHER" id="PTHR33294:SF5">
    <property type="entry name" value="AWPM-19-LIKE FAMILY PROTEIN"/>
    <property type="match status" value="1"/>
</dbReference>
<feature type="transmembrane region" description="Helical" evidence="1">
    <location>
        <begin position="57"/>
        <end position="83"/>
    </location>
</feature>
<keyword evidence="3" id="KW-1185">Reference proteome</keyword>
<proteinExistence type="predicted"/>
<dbReference type="EMBL" id="DF237008">
    <property type="protein sequence ID" value="GAQ80662.1"/>
    <property type="molecule type" value="Genomic_DNA"/>
</dbReference>
<dbReference type="OrthoDB" id="1919377at2759"/>
<sequence>MAKGGAKGALGGPNAGMGRSVLLPLIILLSLMYIVIACLSGYLFNKDADSPGIIQRNSVVFFMVIFCLIASMLGLASVIMGYYHSATYADHSASGAAATAWIALLINLLAFGIACKTLERGNIGGGRIGSIVKTVASFQIIVTVFQLIYNILVHGLPIGNNHNRNASPAGVGTTGIGMPGAKHHTTATDVV</sequence>
<feature type="transmembrane region" description="Helical" evidence="1">
    <location>
        <begin position="95"/>
        <end position="118"/>
    </location>
</feature>
<dbReference type="InterPro" id="IPR008390">
    <property type="entry name" value="AWPM-19"/>
</dbReference>
<evidence type="ECO:0000313" key="3">
    <source>
        <dbReference type="Proteomes" id="UP000054558"/>
    </source>
</evidence>
<feature type="transmembrane region" description="Helical" evidence="1">
    <location>
        <begin position="21"/>
        <end position="45"/>
    </location>
</feature>
<evidence type="ECO:0000256" key="1">
    <source>
        <dbReference type="SAM" id="Phobius"/>
    </source>
</evidence>
<keyword evidence="1" id="KW-0812">Transmembrane</keyword>
<dbReference type="STRING" id="105231.A0A1Y1HS69"/>
<accession>A0A1Y1HS69</accession>
<protein>
    <submittedName>
        <fullName evidence="2">AWPM-19-like family protein</fullName>
    </submittedName>
</protein>
<reference evidence="2 3" key="1">
    <citation type="journal article" date="2014" name="Nat. Commun.">
        <title>Klebsormidium flaccidum genome reveals primary factors for plant terrestrial adaptation.</title>
        <authorList>
            <person name="Hori K."/>
            <person name="Maruyama F."/>
            <person name="Fujisawa T."/>
            <person name="Togashi T."/>
            <person name="Yamamoto N."/>
            <person name="Seo M."/>
            <person name="Sato S."/>
            <person name="Yamada T."/>
            <person name="Mori H."/>
            <person name="Tajima N."/>
            <person name="Moriyama T."/>
            <person name="Ikeuchi M."/>
            <person name="Watanabe M."/>
            <person name="Wada H."/>
            <person name="Kobayashi K."/>
            <person name="Saito M."/>
            <person name="Masuda T."/>
            <person name="Sasaki-Sekimoto Y."/>
            <person name="Mashiguchi K."/>
            <person name="Awai K."/>
            <person name="Shimojima M."/>
            <person name="Masuda S."/>
            <person name="Iwai M."/>
            <person name="Nobusawa T."/>
            <person name="Narise T."/>
            <person name="Kondo S."/>
            <person name="Saito H."/>
            <person name="Sato R."/>
            <person name="Murakawa M."/>
            <person name="Ihara Y."/>
            <person name="Oshima-Yamada Y."/>
            <person name="Ohtaka K."/>
            <person name="Satoh M."/>
            <person name="Sonobe K."/>
            <person name="Ishii M."/>
            <person name="Ohtani R."/>
            <person name="Kanamori-Sato M."/>
            <person name="Honoki R."/>
            <person name="Miyazaki D."/>
            <person name="Mochizuki H."/>
            <person name="Umetsu J."/>
            <person name="Higashi K."/>
            <person name="Shibata D."/>
            <person name="Kamiya Y."/>
            <person name="Sato N."/>
            <person name="Nakamura Y."/>
            <person name="Tabata S."/>
            <person name="Ida S."/>
            <person name="Kurokawa K."/>
            <person name="Ohta H."/>
        </authorList>
    </citation>
    <scope>NUCLEOTIDE SEQUENCE [LARGE SCALE GENOMIC DNA]</scope>
    <source>
        <strain evidence="2 3">NIES-2285</strain>
    </source>
</reference>
<keyword evidence="1" id="KW-0472">Membrane</keyword>
<dbReference type="Proteomes" id="UP000054558">
    <property type="component" value="Unassembled WGS sequence"/>
</dbReference>
<name>A0A1Y1HS69_KLENI</name>
<gene>
    <name evidence="2" type="ORF">KFL_000590150</name>
</gene>
<keyword evidence="1" id="KW-1133">Transmembrane helix</keyword>